<feature type="binding site" evidence="5">
    <location>
        <position position="234"/>
    </location>
    <ligand>
        <name>a divalent metal cation</name>
        <dbReference type="ChEBI" id="CHEBI:60240"/>
        <label>1</label>
    </ligand>
</feature>
<evidence type="ECO:0000313" key="7">
    <source>
        <dbReference type="Proteomes" id="UP000245699"/>
    </source>
</evidence>
<feature type="binding site" evidence="5">
    <location>
        <position position="26"/>
    </location>
    <ligand>
        <name>a divalent metal cation</name>
        <dbReference type="ChEBI" id="CHEBI:60240"/>
        <label>1</label>
    </ligand>
</feature>
<dbReference type="Gene3D" id="3.20.20.140">
    <property type="entry name" value="Metal-dependent hydrolases"/>
    <property type="match status" value="1"/>
</dbReference>
<keyword evidence="4" id="KW-0378">Hydrolase</keyword>
<dbReference type="InterPro" id="IPR050891">
    <property type="entry name" value="TatD-type_Hydrolase"/>
</dbReference>
<keyword evidence="3 5" id="KW-0479">Metal-binding</keyword>
<dbReference type="GO" id="GO:0046872">
    <property type="term" value="F:metal ion binding"/>
    <property type="evidence" value="ECO:0007669"/>
    <property type="project" value="UniProtKB-KW"/>
</dbReference>
<name>A0A2T9YLG2_9FUNG</name>
<gene>
    <name evidence="6" type="ORF">BB559_003428</name>
</gene>
<evidence type="ECO:0000256" key="3">
    <source>
        <dbReference type="ARBA" id="ARBA00022723"/>
    </source>
</evidence>
<dbReference type="PIRSF" id="PIRSF005902">
    <property type="entry name" value="DNase_TatD"/>
    <property type="match status" value="1"/>
</dbReference>
<dbReference type="AlphaFoldDB" id="A0A2T9YLG2"/>
<keyword evidence="2" id="KW-0540">Nuclease</keyword>
<feature type="binding site" evidence="5">
    <location>
        <position position="161"/>
    </location>
    <ligand>
        <name>a divalent metal cation</name>
        <dbReference type="ChEBI" id="CHEBI:60240"/>
        <label>2</label>
    </ligand>
</feature>
<accession>A0A2T9YLG2</accession>
<evidence type="ECO:0000256" key="4">
    <source>
        <dbReference type="ARBA" id="ARBA00022801"/>
    </source>
</evidence>
<reference evidence="6 7" key="1">
    <citation type="journal article" date="2018" name="MBio">
        <title>Comparative Genomics Reveals the Core Gene Toolbox for the Fungus-Insect Symbiosis.</title>
        <authorList>
            <person name="Wang Y."/>
            <person name="Stata M."/>
            <person name="Wang W."/>
            <person name="Stajich J.E."/>
            <person name="White M.M."/>
            <person name="Moncalvo J.M."/>
        </authorList>
    </citation>
    <scope>NUCLEOTIDE SEQUENCE [LARGE SCALE GENOMIC DNA]</scope>
    <source>
        <strain evidence="6 7">AUS-77-4</strain>
    </source>
</reference>
<comment type="caution">
    <text evidence="6">The sequence shown here is derived from an EMBL/GenBank/DDBJ whole genome shotgun (WGS) entry which is preliminary data.</text>
</comment>
<dbReference type="STRING" id="61424.A0A2T9YLG2"/>
<organism evidence="6 7">
    <name type="scientific">Furculomyces boomerangus</name>
    <dbReference type="NCBI Taxonomy" id="61424"/>
    <lineage>
        <taxon>Eukaryota</taxon>
        <taxon>Fungi</taxon>
        <taxon>Fungi incertae sedis</taxon>
        <taxon>Zoopagomycota</taxon>
        <taxon>Kickxellomycotina</taxon>
        <taxon>Harpellomycetes</taxon>
        <taxon>Harpellales</taxon>
        <taxon>Harpellaceae</taxon>
        <taxon>Furculomyces</taxon>
    </lineage>
</organism>
<dbReference type="Proteomes" id="UP000245699">
    <property type="component" value="Unassembled WGS sequence"/>
</dbReference>
<protein>
    <submittedName>
        <fullName evidence="6">Uncharacterized protein</fullName>
    </submittedName>
</protein>
<dbReference type="InterPro" id="IPR018228">
    <property type="entry name" value="DNase_TatD-rel_CS"/>
</dbReference>
<dbReference type="Pfam" id="PF01026">
    <property type="entry name" value="TatD_DNase"/>
    <property type="match status" value="1"/>
</dbReference>
<dbReference type="OrthoDB" id="6079689at2759"/>
<dbReference type="InterPro" id="IPR001130">
    <property type="entry name" value="TatD-like"/>
</dbReference>
<feature type="binding site" evidence="5">
    <location>
        <position position="124"/>
    </location>
    <ligand>
        <name>a divalent metal cation</name>
        <dbReference type="ChEBI" id="CHEBI:60240"/>
        <label>1</label>
    </ligand>
</feature>
<keyword evidence="7" id="KW-1185">Reference proteome</keyword>
<evidence type="ECO:0000256" key="2">
    <source>
        <dbReference type="ARBA" id="ARBA00022722"/>
    </source>
</evidence>
<dbReference type="PROSITE" id="PS01091">
    <property type="entry name" value="TATD_3"/>
    <property type="match status" value="1"/>
</dbReference>
<sequence length="334" mass="38039">MIKVIDIGANLTDPVFKGVYHKTHAHQGMTSIPDDFSDVIKRAKAVGMSAMMVTGGSLHESRKAIKLAKEDDCLYATVGCHPTRVKEFETTLDKSTNSPNPEKYYNDLLKTIEEGGDKVVAVGECGLDYDRTHFASIEIQKKYFELQFNLAETTKLPMFLHNRNTNGDFVEIVRKNRDKFSTGVVHSFTSSMEEMLQCVELGLYIGINGCSLKTEENVNVAKAIPDDKLMIETDCPYCDIKRTHASYKYLEESINNQAKQEENGINSNGEWWLAPKQKVKNRWTQDFMVKGRNEPCTIRQVLRVLAKIRNQDEQYLADVIYKNTTKVFFPNKQL</sequence>
<feature type="binding site" evidence="5">
    <location>
        <position position="24"/>
    </location>
    <ligand>
        <name>a divalent metal cation</name>
        <dbReference type="ChEBI" id="CHEBI:60240"/>
        <label>1</label>
    </ligand>
</feature>
<dbReference type="GO" id="GO:0005829">
    <property type="term" value="C:cytosol"/>
    <property type="evidence" value="ECO:0007669"/>
    <property type="project" value="TreeGrafter"/>
</dbReference>
<feature type="binding site" evidence="5">
    <location>
        <position position="186"/>
    </location>
    <ligand>
        <name>a divalent metal cation</name>
        <dbReference type="ChEBI" id="CHEBI:60240"/>
        <label>2</label>
    </ligand>
</feature>
<comment type="similarity">
    <text evidence="1">Belongs to the metallo-dependent hydrolases superfamily. TatD-type hydrolase family.</text>
</comment>
<evidence type="ECO:0000256" key="1">
    <source>
        <dbReference type="ARBA" id="ARBA00009275"/>
    </source>
</evidence>
<dbReference type="EMBL" id="MBFT01000332">
    <property type="protein sequence ID" value="PVU93168.1"/>
    <property type="molecule type" value="Genomic_DNA"/>
</dbReference>
<dbReference type="SUPFAM" id="SSF51556">
    <property type="entry name" value="Metallo-dependent hydrolases"/>
    <property type="match status" value="1"/>
</dbReference>
<dbReference type="PANTHER" id="PTHR10060">
    <property type="entry name" value="TATD FAMILY DEOXYRIBONUCLEASE"/>
    <property type="match status" value="1"/>
</dbReference>
<evidence type="ECO:0000256" key="5">
    <source>
        <dbReference type="PIRSR" id="PIRSR005902-1"/>
    </source>
</evidence>
<dbReference type="CDD" id="cd01310">
    <property type="entry name" value="TatD_DNAse"/>
    <property type="match status" value="1"/>
</dbReference>
<evidence type="ECO:0000313" key="6">
    <source>
        <dbReference type="EMBL" id="PVU93168.1"/>
    </source>
</evidence>
<dbReference type="InterPro" id="IPR032466">
    <property type="entry name" value="Metal_Hydrolase"/>
</dbReference>
<dbReference type="GO" id="GO:0008296">
    <property type="term" value="F:3'-5'-DNA exonuclease activity"/>
    <property type="evidence" value="ECO:0007669"/>
    <property type="project" value="TreeGrafter"/>
</dbReference>
<dbReference type="PANTHER" id="PTHR10060:SF15">
    <property type="entry name" value="DEOXYRIBONUCLEASE TATDN1"/>
    <property type="match status" value="1"/>
</dbReference>
<proteinExistence type="inferred from homology"/>